<evidence type="ECO:0000313" key="1">
    <source>
        <dbReference type="EMBL" id="SCZ73387.1"/>
    </source>
</evidence>
<dbReference type="STRING" id="1156985.SAMN04488118_11714"/>
<dbReference type="Proteomes" id="UP000198767">
    <property type="component" value="Unassembled WGS sequence"/>
</dbReference>
<dbReference type="EMBL" id="FMWG01000017">
    <property type="protein sequence ID" value="SCZ73387.1"/>
    <property type="molecule type" value="Genomic_DNA"/>
</dbReference>
<sequence length="69" mass="7359">MSPLCGSSPLVQGAANVTLGSESDFAAHGTKVRRLENFANPAFYAEPSLDLTAWLCQSVSNDFQEGLLQ</sequence>
<reference evidence="1 2" key="1">
    <citation type="submission" date="2016-10" db="EMBL/GenBank/DDBJ databases">
        <authorList>
            <person name="de Groot N.N."/>
        </authorList>
    </citation>
    <scope>NUCLEOTIDE SEQUENCE [LARGE SCALE GENOMIC DNA]</scope>
    <source>
        <strain evidence="1 2">U95</strain>
    </source>
</reference>
<evidence type="ECO:0000313" key="2">
    <source>
        <dbReference type="Proteomes" id="UP000198767"/>
    </source>
</evidence>
<accession>A0A1G5RH80</accession>
<protein>
    <submittedName>
        <fullName evidence="1">Uncharacterized protein</fullName>
    </submittedName>
</protein>
<dbReference type="AlphaFoldDB" id="A0A1G5RH80"/>
<keyword evidence="2" id="KW-1185">Reference proteome</keyword>
<proteinExistence type="predicted"/>
<gene>
    <name evidence="1" type="ORF">SAMN04488118_11714</name>
</gene>
<organism evidence="1 2">
    <name type="scientific">Epibacterium ulvae</name>
    <dbReference type="NCBI Taxonomy" id="1156985"/>
    <lineage>
        <taxon>Bacteria</taxon>
        <taxon>Pseudomonadati</taxon>
        <taxon>Pseudomonadota</taxon>
        <taxon>Alphaproteobacteria</taxon>
        <taxon>Rhodobacterales</taxon>
        <taxon>Roseobacteraceae</taxon>
        <taxon>Epibacterium</taxon>
    </lineage>
</organism>
<name>A0A1G5RH80_9RHOB</name>